<evidence type="ECO:0000313" key="6">
    <source>
        <dbReference type="EMBL" id="SCU82838.1"/>
    </source>
</evidence>
<dbReference type="GO" id="GO:0000707">
    <property type="term" value="P:meiotic DNA recombinase assembly"/>
    <property type="evidence" value="ECO:0007669"/>
    <property type="project" value="EnsemblFungi"/>
</dbReference>
<dbReference type="GO" id="GO:0000794">
    <property type="term" value="C:condensed nuclear chromosome"/>
    <property type="evidence" value="ECO:0007669"/>
    <property type="project" value="EnsemblFungi"/>
</dbReference>
<keyword evidence="5" id="KW-0539">Nucleus</keyword>
<evidence type="ECO:0000256" key="5">
    <source>
        <dbReference type="ARBA" id="ARBA00023242"/>
    </source>
</evidence>
<comment type="subcellular location">
    <subcellularLocation>
        <location evidence="1">Nucleus</location>
    </subcellularLocation>
</comment>
<dbReference type="STRING" id="1266660.A0A1G4J0G4"/>
<sequence>MVYSITPIERSTNKVAKGFRKPGGFTGFCRQGLGQEGITERRRADEIRALKKESASIESAIKVLNKHEKEQEVQLLIDKWKAICQGAMAFLMNSTLLKIGKMGGYEELVKKEVEAEKRKFEYQFSDQLENEIDGILESDDFKMLSEYDQEDLRRQMELKREESKAFQQRELEKLDAKTTSCAEGELTMEELAKRLKVDYNLIFGE</sequence>
<proteinExistence type="inferred from homology"/>
<accession>A0A1G4J0G4</accession>
<dbReference type="GO" id="GO:0032798">
    <property type="term" value="C:Swi5-Sfr1 complex"/>
    <property type="evidence" value="ECO:0007669"/>
    <property type="project" value="EnsemblFungi"/>
</dbReference>
<keyword evidence="3" id="KW-0227">DNA damage</keyword>
<reference evidence="7" key="1">
    <citation type="submission" date="2016-03" db="EMBL/GenBank/DDBJ databases">
        <authorList>
            <person name="Devillers H."/>
        </authorList>
    </citation>
    <scope>NUCLEOTIDE SEQUENCE [LARGE SCALE GENOMIC DNA]</scope>
</reference>
<evidence type="ECO:0000256" key="4">
    <source>
        <dbReference type="ARBA" id="ARBA00023204"/>
    </source>
</evidence>
<dbReference type="InterPro" id="IPR018468">
    <property type="entry name" value="SFR1/Mei5"/>
</dbReference>
<dbReference type="GO" id="GO:0007131">
    <property type="term" value="P:reciprocal meiotic recombination"/>
    <property type="evidence" value="ECO:0007669"/>
    <property type="project" value="EnsemblFungi"/>
</dbReference>
<name>A0A1G4J0G4_9SACH</name>
<comment type="similarity">
    <text evidence="2">Belongs to the SFR1/MEI5 family.</text>
</comment>
<dbReference type="OrthoDB" id="27934at2759"/>
<keyword evidence="4" id="KW-0234">DNA repair</keyword>
<dbReference type="Pfam" id="PF10376">
    <property type="entry name" value="Mei5"/>
    <property type="match status" value="1"/>
</dbReference>
<keyword evidence="7" id="KW-1185">Reference proteome</keyword>
<organism evidence="6 7">
    <name type="scientific">Lachancea dasiensis</name>
    <dbReference type="NCBI Taxonomy" id="1072105"/>
    <lineage>
        <taxon>Eukaryota</taxon>
        <taxon>Fungi</taxon>
        <taxon>Dikarya</taxon>
        <taxon>Ascomycota</taxon>
        <taxon>Saccharomycotina</taxon>
        <taxon>Saccharomycetes</taxon>
        <taxon>Saccharomycetales</taxon>
        <taxon>Saccharomycetaceae</taxon>
        <taxon>Lachancea</taxon>
    </lineage>
</organism>
<dbReference type="EMBL" id="LT598459">
    <property type="protein sequence ID" value="SCU82838.1"/>
    <property type="molecule type" value="Genomic_DNA"/>
</dbReference>
<dbReference type="Proteomes" id="UP000190274">
    <property type="component" value="Chromosome C"/>
</dbReference>
<evidence type="ECO:0000256" key="1">
    <source>
        <dbReference type="ARBA" id="ARBA00004123"/>
    </source>
</evidence>
<gene>
    <name evidence="6" type="ORF">LADA_0C08240G</name>
</gene>
<protein>
    <submittedName>
        <fullName evidence="6">LADA_0C08240g1_1</fullName>
    </submittedName>
</protein>
<dbReference type="Gene3D" id="6.10.140.1020">
    <property type="match status" value="1"/>
</dbReference>
<evidence type="ECO:0000313" key="7">
    <source>
        <dbReference type="Proteomes" id="UP000190274"/>
    </source>
</evidence>
<dbReference type="AlphaFoldDB" id="A0A1G4J0G4"/>
<evidence type="ECO:0000256" key="3">
    <source>
        <dbReference type="ARBA" id="ARBA00022763"/>
    </source>
</evidence>
<evidence type="ECO:0000256" key="2">
    <source>
        <dbReference type="ARBA" id="ARBA00008729"/>
    </source>
</evidence>